<name>A0AAV0BE89_PHAPC</name>
<sequence>MERRDGTQIKFENQSKYDNFVQKLKSQLISFSNQACEENNVAIDSSDSKEVEAILMEVFMKYTLEFMRENMLVGGQKIQPSAEFSANGSKSQNNPDSTQYHLQLTQSKSGKRKVDKEPLTKPCDTSLNERVIRQQYALYDAAVGNTRKRKDLPVHIKQQVEQATKQAGESLERDVESIEEIEKERLSRAEEDPRQRYKVLNADLPNVERVQKNYRETNKIVSNLMESFPLMIENATRSIDLHKEIADVLYPSTQ</sequence>
<evidence type="ECO:0000313" key="1">
    <source>
        <dbReference type="EMBL" id="CAH7685489.1"/>
    </source>
</evidence>
<proteinExistence type="predicted"/>
<accession>A0AAV0BE89</accession>
<comment type="caution">
    <text evidence="1">The sequence shown here is derived from an EMBL/GenBank/DDBJ whole genome shotgun (WGS) entry which is preliminary data.</text>
</comment>
<dbReference type="AlphaFoldDB" id="A0AAV0BE89"/>
<dbReference type="Proteomes" id="UP001153365">
    <property type="component" value="Unassembled WGS sequence"/>
</dbReference>
<reference evidence="1" key="1">
    <citation type="submission" date="2022-06" db="EMBL/GenBank/DDBJ databases">
        <authorList>
            <consortium name="SYNGENTA / RWTH Aachen University"/>
        </authorList>
    </citation>
    <scope>NUCLEOTIDE SEQUENCE</scope>
</reference>
<evidence type="ECO:0000313" key="2">
    <source>
        <dbReference type="Proteomes" id="UP001153365"/>
    </source>
</evidence>
<organism evidence="1 2">
    <name type="scientific">Phakopsora pachyrhizi</name>
    <name type="common">Asian soybean rust disease fungus</name>
    <dbReference type="NCBI Taxonomy" id="170000"/>
    <lineage>
        <taxon>Eukaryota</taxon>
        <taxon>Fungi</taxon>
        <taxon>Dikarya</taxon>
        <taxon>Basidiomycota</taxon>
        <taxon>Pucciniomycotina</taxon>
        <taxon>Pucciniomycetes</taxon>
        <taxon>Pucciniales</taxon>
        <taxon>Phakopsoraceae</taxon>
        <taxon>Phakopsora</taxon>
    </lineage>
</organism>
<protein>
    <submittedName>
        <fullName evidence="1">Uncharacterized protein</fullName>
    </submittedName>
</protein>
<keyword evidence="2" id="KW-1185">Reference proteome</keyword>
<gene>
    <name evidence="1" type="ORF">PPACK8108_LOCUS20024</name>
</gene>
<dbReference type="EMBL" id="CALTRL010005724">
    <property type="protein sequence ID" value="CAH7685489.1"/>
    <property type="molecule type" value="Genomic_DNA"/>
</dbReference>